<organism evidence="1 2">
    <name type="scientific">Gimesia maris</name>
    <dbReference type="NCBI Taxonomy" id="122"/>
    <lineage>
        <taxon>Bacteria</taxon>
        <taxon>Pseudomonadati</taxon>
        <taxon>Planctomycetota</taxon>
        <taxon>Planctomycetia</taxon>
        <taxon>Planctomycetales</taxon>
        <taxon>Planctomycetaceae</taxon>
        <taxon>Gimesia</taxon>
    </lineage>
</organism>
<evidence type="ECO:0000313" key="1">
    <source>
        <dbReference type="EMBL" id="QEG17757.1"/>
    </source>
</evidence>
<gene>
    <name evidence="1" type="ORF">GmarT_36390</name>
</gene>
<sequence>MSSIYYLWDAIKKYCNSFPEPRIIEQNYLCDVVSYLYSFPMKRRSGSCFECHGRQMHRDWLFLDLREAR</sequence>
<accession>A0ABX5YQE7</accession>
<name>A0ABX5YQE7_9PLAN</name>
<dbReference type="EMBL" id="CP042910">
    <property type="protein sequence ID" value="QEG17757.1"/>
    <property type="molecule type" value="Genomic_DNA"/>
</dbReference>
<keyword evidence="2" id="KW-1185">Reference proteome</keyword>
<reference evidence="1 2" key="1">
    <citation type="submission" date="2019-08" db="EMBL/GenBank/DDBJ databases">
        <title>Deep-cultivation of Planctomycetes and their phenomic and genomic characterization uncovers novel biology.</title>
        <authorList>
            <person name="Wiegand S."/>
            <person name="Jogler M."/>
            <person name="Boedeker C."/>
            <person name="Pinto D."/>
            <person name="Vollmers J."/>
            <person name="Rivas-Marin E."/>
            <person name="Kohn T."/>
            <person name="Peeters S.H."/>
            <person name="Heuer A."/>
            <person name="Rast P."/>
            <person name="Oberbeckmann S."/>
            <person name="Bunk B."/>
            <person name="Jeske O."/>
            <person name="Meyerdierks A."/>
            <person name="Storesund J.E."/>
            <person name="Kallscheuer N."/>
            <person name="Luecker S."/>
            <person name="Lage O.M."/>
            <person name="Pohl T."/>
            <person name="Merkel B.J."/>
            <person name="Hornburger P."/>
            <person name="Mueller R.-W."/>
            <person name="Bruemmer F."/>
            <person name="Labrenz M."/>
            <person name="Spormann A.M."/>
            <person name="Op den Camp H."/>
            <person name="Overmann J."/>
            <person name="Amann R."/>
            <person name="Jetten M.S.M."/>
            <person name="Mascher T."/>
            <person name="Medema M.H."/>
            <person name="Devos D.P."/>
            <person name="Kaster A.-K."/>
            <person name="Ovreas L."/>
            <person name="Rohde M."/>
            <person name="Galperin M.Y."/>
            <person name="Jogler C."/>
        </authorList>
    </citation>
    <scope>NUCLEOTIDE SEQUENCE [LARGE SCALE GENOMIC DNA]</scope>
    <source>
        <strain evidence="1 2">DSM 8797</strain>
    </source>
</reference>
<protein>
    <submittedName>
        <fullName evidence="1">Uncharacterized protein</fullName>
    </submittedName>
</protein>
<dbReference type="Proteomes" id="UP000322887">
    <property type="component" value="Chromosome"/>
</dbReference>
<evidence type="ECO:0000313" key="2">
    <source>
        <dbReference type="Proteomes" id="UP000322887"/>
    </source>
</evidence>
<proteinExistence type="predicted"/>